<dbReference type="RefSeq" id="WP_068462447.1">
    <property type="nucleotide sequence ID" value="NZ_LMTR01000071.1"/>
</dbReference>
<comment type="caution">
    <text evidence="2">The sequence shown here is derived from an EMBL/GenBank/DDBJ whole genome shotgun (WGS) entry which is preliminary data.</text>
</comment>
<proteinExistence type="predicted"/>
<organism evidence="2 3">
    <name type="scientific">Hyphomicrobium sulfonivorans</name>
    <dbReference type="NCBI Taxonomy" id="121290"/>
    <lineage>
        <taxon>Bacteria</taxon>
        <taxon>Pseudomonadati</taxon>
        <taxon>Pseudomonadota</taxon>
        <taxon>Alphaproteobacteria</taxon>
        <taxon>Hyphomicrobiales</taxon>
        <taxon>Hyphomicrobiaceae</taxon>
        <taxon>Hyphomicrobium</taxon>
    </lineage>
</organism>
<accession>A0A109BDV9</accession>
<keyword evidence="1" id="KW-0732">Signal</keyword>
<dbReference type="OrthoDB" id="9804158at2"/>
<dbReference type="Proteomes" id="UP000059074">
    <property type="component" value="Unassembled WGS sequence"/>
</dbReference>
<sequence>MNSRIWLVAVLLAAPAMAQARSIADQLRKLDPEERAHQVCVIKGIDTIRRDGKLPKADRIKTSITGRAEFTGGEVSTKGGAVRAKSHWYKLKFTCAVSEDQMKALSFKYEVGAEIPEDTWEDLGLWR</sequence>
<evidence type="ECO:0000313" key="3">
    <source>
        <dbReference type="Proteomes" id="UP000059074"/>
    </source>
</evidence>
<dbReference type="PATRIC" id="fig|121290.4.peg.2425"/>
<dbReference type="Pfam" id="PF06059">
    <property type="entry name" value="DUF930"/>
    <property type="match status" value="1"/>
</dbReference>
<dbReference type="AlphaFoldDB" id="A0A109BDV9"/>
<feature type="signal peptide" evidence="1">
    <location>
        <begin position="1"/>
        <end position="20"/>
    </location>
</feature>
<dbReference type="EMBL" id="LMTR01000071">
    <property type="protein sequence ID" value="KWT66819.1"/>
    <property type="molecule type" value="Genomic_DNA"/>
</dbReference>
<dbReference type="STRING" id="121290.APY04_2226"/>
<name>A0A109BDV9_HYPSL</name>
<evidence type="ECO:0000256" key="1">
    <source>
        <dbReference type="SAM" id="SignalP"/>
    </source>
</evidence>
<feature type="chain" id="PRO_5007132568" description="DUF930 domain-containing protein" evidence="1">
    <location>
        <begin position="21"/>
        <end position="127"/>
    </location>
</feature>
<evidence type="ECO:0000313" key="2">
    <source>
        <dbReference type="EMBL" id="KWT66819.1"/>
    </source>
</evidence>
<protein>
    <recommendedName>
        <fullName evidence="4">DUF930 domain-containing protein</fullName>
    </recommendedName>
</protein>
<keyword evidence="3" id="KW-1185">Reference proteome</keyword>
<reference evidence="2 3" key="1">
    <citation type="submission" date="2015-10" db="EMBL/GenBank/DDBJ databases">
        <title>Transcriptomic analysis of a linuron degrading triple-species bacterial consortium.</title>
        <authorList>
            <person name="Albers P."/>
        </authorList>
    </citation>
    <scope>NUCLEOTIDE SEQUENCE [LARGE SCALE GENOMIC DNA]</scope>
    <source>
        <strain evidence="2 3">WDL6</strain>
    </source>
</reference>
<evidence type="ECO:0008006" key="4">
    <source>
        <dbReference type="Google" id="ProtNLM"/>
    </source>
</evidence>
<gene>
    <name evidence="2" type="ORF">APY04_2226</name>
</gene>
<dbReference type="InterPro" id="IPR009273">
    <property type="entry name" value="DUF930"/>
</dbReference>